<evidence type="ECO:0000313" key="5">
    <source>
        <dbReference type="Proteomes" id="UP000777482"/>
    </source>
</evidence>
<accession>A0A9P7B3H6</accession>
<feature type="region of interest" description="Disordered" evidence="2">
    <location>
        <begin position="184"/>
        <end position="258"/>
    </location>
</feature>
<gene>
    <name evidence="4" type="primary">UBE2J1</name>
    <name evidence="4" type="ORF">C6P46_007076</name>
</gene>
<comment type="caution">
    <text evidence="4">The sequence shown here is derived from an EMBL/GenBank/DDBJ whole genome shotgun (WGS) entry which is preliminary data.</text>
</comment>
<organism evidence="4 5">
    <name type="scientific">Rhodotorula mucilaginosa</name>
    <name type="common">Yeast</name>
    <name type="synonym">Rhodotorula rubra</name>
    <dbReference type="NCBI Taxonomy" id="5537"/>
    <lineage>
        <taxon>Eukaryota</taxon>
        <taxon>Fungi</taxon>
        <taxon>Dikarya</taxon>
        <taxon>Basidiomycota</taxon>
        <taxon>Pucciniomycotina</taxon>
        <taxon>Microbotryomycetes</taxon>
        <taxon>Sporidiobolales</taxon>
        <taxon>Sporidiobolaceae</taxon>
        <taxon>Rhodotorula</taxon>
    </lineage>
</organism>
<sequence length="437" mass="45916">MSAARSGAPVRSAGVRRLLQEAQELERDDCSDYAAAPLEVSRRPETPDDIFSWHFTVRGPKSSDFEGGVYHGRLVLPSEYPFKPPEVYMLTPSGRFEINKKICLSISSFHPETWQPSWGIRTALVALMAFFESEANGAVGSLDAPPAERQRMARSSLRFKCTTCGFDPTKSDSFAALAEPAAAQSSAAPKEEEQVPVTVAQSAQSSADQVIVQAASPPSPSSRKPPPASTETTIFPTSTTASARSPSTGARHAREAQPASLDHNPFASAYHHHQHSHPHHVSSGSPSLDAGPGHAASTYVPPGAPRLSPAHLPAHTPASYTAPAPNPLRSPDMVPSPAAITPADLHSDSNTMDRREPAASGAAGNPPSATAQPHPTQTASTTDDAPQERMVQLPALPPGVSLAQVSSGGIGGPPSWVDRAIVACLLALVALVVRKIA</sequence>
<dbReference type="InterPro" id="IPR016135">
    <property type="entry name" value="UBQ-conjugating_enzyme/RWD"/>
</dbReference>
<dbReference type="AlphaFoldDB" id="A0A9P7B3H6"/>
<dbReference type="InterPro" id="IPR000608">
    <property type="entry name" value="UBC"/>
</dbReference>
<dbReference type="OrthoDB" id="1158011at2759"/>
<name>A0A9P7B3H6_RHOMI</name>
<evidence type="ECO:0000313" key="4">
    <source>
        <dbReference type="EMBL" id="KAG0656503.1"/>
    </source>
</evidence>
<dbReference type="SMART" id="SM00212">
    <property type="entry name" value="UBCc"/>
    <property type="match status" value="1"/>
</dbReference>
<dbReference type="CDD" id="cd23799">
    <property type="entry name" value="UBCc_UBE2J"/>
    <property type="match status" value="1"/>
</dbReference>
<feature type="compositionally biased region" description="Polar residues" evidence="2">
    <location>
        <begin position="373"/>
        <end position="384"/>
    </location>
</feature>
<feature type="domain" description="UBC core" evidence="3">
    <location>
        <begin position="13"/>
        <end position="187"/>
    </location>
</feature>
<reference evidence="4 5" key="1">
    <citation type="submission" date="2020-11" db="EMBL/GenBank/DDBJ databases">
        <title>Kefir isolates.</title>
        <authorList>
            <person name="Marcisauskas S."/>
            <person name="Kim Y."/>
            <person name="Blasche S."/>
        </authorList>
    </citation>
    <scope>NUCLEOTIDE SEQUENCE [LARGE SCALE GENOMIC DNA]</scope>
    <source>
        <strain evidence="4 5">KR</strain>
    </source>
</reference>
<evidence type="ECO:0000259" key="3">
    <source>
        <dbReference type="PROSITE" id="PS50127"/>
    </source>
</evidence>
<protein>
    <submittedName>
        <fullName evidence="4">Ubiquitin-conjugating enzyme E2 J1</fullName>
    </submittedName>
</protein>
<feature type="compositionally biased region" description="Basic and acidic residues" evidence="2">
    <location>
        <begin position="345"/>
        <end position="357"/>
    </location>
</feature>
<keyword evidence="5" id="KW-1185">Reference proteome</keyword>
<feature type="compositionally biased region" description="Basic residues" evidence="2">
    <location>
        <begin position="270"/>
        <end position="280"/>
    </location>
</feature>
<dbReference type="PROSITE" id="PS50127">
    <property type="entry name" value="UBC_2"/>
    <property type="match status" value="1"/>
</dbReference>
<feature type="compositionally biased region" description="Polar residues" evidence="2">
    <location>
        <begin position="199"/>
        <end position="208"/>
    </location>
</feature>
<dbReference type="InterPro" id="IPR050113">
    <property type="entry name" value="Ub_conjugating_enzyme"/>
</dbReference>
<feature type="region of interest" description="Disordered" evidence="2">
    <location>
        <begin position="270"/>
        <end position="386"/>
    </location>
</feature>
<evidence type="ECO:0000256" key="2">
    <source>
        <dbReference type="SAM" id="MobiDB-lite"/>
    </source>
</evidence>
<dbReference type="Pfam" id="PF00179">
    <property type="entry name" value="UQ_con"/>
    <property type="match status" value="1"/>
</dbReference>
<dbReference type="FunFam" id="3.10.110.10:FF:000086">
    <property type="entry name" value="Ubiquitin-conjugating enzyme E2 J1"/>
    <property type="match status" value="1"/>
</dbReference>
<dbReference type="SUPFAM" id="SSF54495">
    <property type="entry name" value="UBC-like"/>
    <property type="match status" value="1"/>
</dbReference>
<feature type="compositionally biased region" description="Pro residues" evidence="2">
    <location>
        <begin position="217"/>
        <end position="228"/>
    </location>
</feature>
<dbReference type="Proteomes" id="UP000777482">
    <property type="component" value="Unassembled WGS sequence"/>
</dbReference>
<feature type="compositionally biased region" description="Low complexity" evidence="2">
    <location>
        <begin position="229"/>
        <end position="248"/>
    </location>
</feature>
<proteinExistence type="predicted"/>
<keyword evidence="1" id="KW-0833">Ubl conjugation pathway</keyword>
<dbReference type="Gene3D" id="3.10.110.10">
    <property type="entry name" value="Ubiquitin Conjugating Enzyme"/>
    <property type="match status" value="1"/>
</dbReference>
<dbReference type="EMBL" id="PUHQ01000096">
    <property type="protein sequence ID" value="KAG0656503.1"/>
    <property type="molecule type" value="Genomic_DNA"/>
</dbReference>
<feature type="compositionally biased region" description="Low complexity" evidence="2">
    <location>
        <begin position="358"/>
        <end position="371"/>
    </location>
</feature>
<evidence type="ECO:0000256" key="1">
    <source>
        <dbReference type="ARBA" id="ARBA00022786"/>
    </source>
</evidence>
<dbReference type="PANTHER" id="PTHR24067">
    <property type="entry name" value="UBIQUITIN-CONJUGATING ENZYME E2"/>
    <property type="match status" value="1"/>
</dbReference>